<reference evidence="4 5" key="1">
    <citation type="submission" date="2022-12" db="EMBL/GenBank/DDBJ databases">
        <title>Genomic features and morphological characterization of a novel Knufia sp. strain isolated from spacecraft assembly facility.</title>
        <authorList>
            <person name="Teixeira M."/>
            <person name="Chander A.M."/>
            <person name="Stajich J.E."/>
            <person name="Venkateswaran K."/>
        </authorList>
    </citation>
    <scope>NUCLEOTIDE SEQUENCE [LARGE SCALE GENOMIC DNA]</scope>
    <source>
        <strain evidence="4 5">FJI-L2-BK-P2</strain>
    </source>
</reference>
<dbReference type="InterPro" id="IPR021858">
    <property type="entry name" value="Fun_TF"/>
</dbReference>
<dbReference type="PANTHER" id="PTHR37534">
    <property type="entry name" value="TRANSCRIPTIONAL ACTIVATOR PROTEIN UGA3"/>
    <property type="match status" value="1"/>
</dbReference>
<dbReference type="EMBL" id="JAKLMC020000014">
    <property type="protein sequence ID" value="KAK5952714.1"/>
    <property type="molecule type" value="Genomic_DNA"/>
</dbReference>
<evidence type="ECO:0000256" key="3">
    <source>
        <dbReference type="SAM" id="MobiDB-lite"/>
    </source>
</evidence>
<evidence type="ECO:0000313" key="4">
    <source>
        <dbReference type="EMBL" id="KAK5952714.1"/>
    </source>
</evidence>
<keyword evidence="2" id="KW-0539">Nucleus</keyword>
<evidence type="ECO:0000256" key="2">
    <source>
        <dbReference type="ARBA" id="ARBA00023242"/>
    </source>
</evidence>
<gene>
    <name evidence="4" type="ORF">OHC33_006306</name>
</gene>
<keyword evidence="5" id="KW-1185">Reference proteome</keyword>
<protein>
    <submittedName>
        <fullName evidence="4">Uncharacterized protein</fullName>
    </submittedName>
</protein>
<dbReference type="GO" id="GO:0045944">
    <property type="term" value="P:positive regulation of transcription by RNA polymerase II"/>
    <property type="evidence" value="ECO:0007669"/>
    <property type="project" value="TreeGrafter"/>
</dbReference>
<dbReference type="Proteomes" id="UP001316803">
    <property type="component" value="Unassembled WGS sequence"/>
</dbReference>
<dbReference type="Pfam" id="PF11951">
    <property type="entry name" value="Fungal_trans_2"/>
    <property type="match status" value="1"/>
</dbReference>
<dbReference type="GO" id="GO:0003700">
    <property type="term" value="F:DNA-binding transcription factor activity"/>
    <property type="evidence" value="ECO:0007669"/>
    <property type="project" value="TreeGrafter"/>
</dbReference>
<sequence length="576" mass="64471">MQDVTTEGSFIWDRIASPAPSSTGSVTDDLGPFATLLTDEDRERKAEASTPGTFNVIVNTQSFQNLADHSANNAEGRRYSLPVLRRTSIATSLASSYGRDSMMEAIALPDDPNTVILPRFEDLSRRSTKELKSPSSSVESIPPTIKLEDSEPPVSLPSPEVTTLKHFRDVVWKQLVPPEHEPDSSIILLDEAAAHFPPLVRAMVAVGSLAIFQHDGKERLDSLQHYSQTLPELQNSLKSEEDLASDGAFLTHFLLLIYEIATADVEHPNIWPRHISTLLKITLLRRRVFGGERFPFIVWWVCDIDLDALLSGPGPGEFVGHMLKNDLIPPPSFQLYPLGADGSSVVYPEERDSLPVALQLSYEVALHAMRLGLMAREFRSDTSFETTDLLQKSMAIKVRQSRLSDIQEGLRQLWTVPSVQELGRMRLSVRAQRLFHQAWTLYRALIIYSYTSMWPGQRMDTLPDYEAEIATAAQQILQASQAIMQTDSNSSRFLVFPLFMAGYASTVGSEKTAVIDMIQQMEQGCIVGQNTRATRRALEAIYERQNERFMHNGHSLDVDWPQVMAERGISVVNFGL</sequence>
<evidence type="ECO:0000256" key="1">
    <source>
        <dbReference type="ARBA" id="ARBA00004123"/>
    </source>
</evidence>
<proteinExistence type="predicted"/>
<comment type="caution">
    <text evidence="4">The sequence shown here is derived from an EMBL/GenBank/DDBJ whole genome shotgun (WGS) entry which is preliminary data.</text>
</comment>
<organism evidence="4 5">
    <name type="scientific">Knufia fluminis</name>
    <dbReference type="NCBI Taxonomy" id="191047"/>
    <lineage>
        <taxon>Eukaryota</taxon>
        <taxon>Fungi</taxon>
        <taxon>Dikarya</taxon>
        <taxon>Ascomycota</taxon>
        <taxon>Pezizomycotina</taxon>
        <taxon>Eurotiomycetes</taxon>
        <taxon>Chaetothyriomycetidae</taxon>
        <taxon>Chaetothyriales</taxon>
        <taxon>Trichomeriaceae</taxon>
        <taxon>Knufia</taxon>
    </lineage>
</organism>
<accession>A0AAN8I5C3</accession>
<dbReference type="AlphaFoldDB" id="A0AAN8I5C3"/>
<name>A0AAN8I5C3_9EURO</name>
<feature type="region of interest" description="Disordered" evidence="3">
    <location>
        <begin position="126"/>
        <end position="157"/>
    </location>
</feature>
<evidence type="ECO:0000313" key="5">
    <source>
        <dbReference type="Proteomes" id="UP001316803"/>
    </source>
</evidence>
<dbReference type="PANTHER" id="PTHR37534:SF49">
    <property type="entry name" value="LYSINE BIOSYNTHESIS REGULATORY PROTEIN LYS14"/>
    <property type="match status" value="1"/>
</dbReference>
<comment type="subcellular location">
    <subcellularLocation>
        <location evidence="1">Nucleus</location>
    </subcellularLocation>
</comment>
<dbReference type="GO" id="GO:0000976">
    <property type="term" value="F:transcription cis-regulatory region binding"/>
    <property type="evidence" value="ECO:0007669"/>
    <property type="project" value="TreeGrafter"/>
</dbReference>
<dbReference type="GO" id="GO:0005634">
    <property type="term" value="C:nucleus"/>
    <property type="evidence" value="ECO:0007669"/>
    <property type="project" value="UniProtKB-SubCell"/>
</dbReference>